<keyword evidence="3" id="KW-1185">Reference proteome</keyword>
<feature type="region of interest" description="Disordered" evidence="1">
    <location>
        <begin position="263"/>
        <end position="284"/>
    </location>
</feature>
<name>A0A1I4B660_9PROT</name>
<accession>A0A1I4B660</accession>
<dbReference type="OrthoDB" id="6683797at2"/>
<dbReference type="EMBL" id="FOSP01000011">
    <property type="protein sequence ID" value="SFK63501.1"/>
    <property type="molecule type" value="Genomic_DNA"/>
</dbReference>
<organism evidence="2 3">
    <name type="scientific">Nitrosomonas aestuarii</name>
    <dbReference type="NCBI Taxonomy" id="52441"/>
    <lineage>
        <taxon>Bacteria</taxon>
        <taxon>Pseudomonadati</taxon>
        <taxon>Pseudomonadota</taxon>
        <taxon>Betaproteobacteria</taxon>
        <taxon>Nitrosomonadales</taxon>
        <taxon>Nitrosomonadaceae</taxon>
        <taxon>Nitrosomonas</taxon>
    </lineage>
</organism>
<dbReference type="Proteomes" id="UP000199533">
    <property type="component" value="Unassembled WGS sequence"/>
</dbReference>
<evidence type="ECO:0000313" key="3">
    <source>
        <dbReference type="Proteomes" id="UP000199533"/>
    </source>
</evidence>
<reference evidence="3" key="1">
    <citation type="submission" date="2016-10" db="EMBL/GenBank/DDBJ databases">
        <authorList>
            <person name="Varghese N."/>
            <person name="Submissions S."/>
        </authorList>
    </citation>
    <scope>NUCLEOTIDE SEQUENCE [LARGE SCALE GENOMIC DNA]</scope>
    <source>
        <strain evidence="3">Nm69</strain>
    </source>
</reference>
<gene>
    <name evidence="2" type="ORF">SAMN05216302_101120</name>
</gene>
<protein>
    <submittedName>
        <fullName evidence="2">Uncharacterized protein</fullName>
    </submittedName>
</protein>
<proteinExistence type="predicted"/>
<evidence type="ECO:0000313" key="2">
    <source>
        <dbReference type="EMBL" id="SFK63501.1"/>
    </source>
</evidence>
<dbReference type="RefSeq" id="WP_090699071.1">
    <property type="nucleotide sequence ID" value="NZ_FOSP01000011.1"/>
</dbReference>
<dbReference type="AlphaFoldDB" id="A0A1I4B660"/>
<evidence type="ECO:0000256" key="1">
    <source>
        <dbReference type="SAM" id="MobiDB-lite"/>
    </source>
</evidence>
<sequence length="284" mass="31834">MPKATPIIRYSLKDRGRQHTGKPRNFNIKALYDSINGPACQETVRSRGMTGYYGHWPRIRFGMNPSEGGLDNAGNPVVVEPAFITTHLKMTMDGIVEHVAEFLDTASGKLAEKLFFDNQAGGFSSAIDEKANQLFGFDYVLQPNFLDNSYRGVSLDDALSGDMGELTYDDVLAAEREEHAQAIISLLDSARQEREASSATIERLQIENEQYLSFLATHKIDPSEVLDGNYEHPLHAVVKLDSTNQLEREIQEFRVADRLPATQPAGDQVKQDPMAQRLINRYTR</sequence>
<dbReference type="STRING" id="52441.SAMN05216302_101120"/>